<dbReference type="InterPro" id="IPR008144">
    <property type="entry name" value="Guanylate_kin-like_dom"/>
</dbReference>
<evidence type="ECO:0000259" key="7">
    <source>
        <dbReference type="PROSITE" id="PS50106"/>
    </source>
</evidence>
<feature type="compositionally biased region" description="Polar residues" evidence="4">
    <location>
        <begin position="349"/>
        <end position="363"/>
    </location>
</feature>
<feature type="compositionally biased region" description="Basic and acidic residues" evidence="4">
    <location>
        <begin position="1428"/>
        <end position="1440"/>
    </location>
</feature>
<feature type="region of interest" description="Disordered" evidence="4">
    <location>
        <begin position="1422"/>
        <end position="1453"/>
    </location>
</feature>
<accession>A0A8J4TJM6</accession>
<dbReference type="SUPFAM" id="SSF50156">
    <property type="entry name" value="PDZ domain-like"/>
    <property type="match status" value="6"/>
</dbReference>
<feature type="domain" description="WW" evidence="5">
    <location>
        <begin position="440"/>
        <end position="473"/>
    </location>
</feature>
<dbReference type="CDD" id="cd06733">
    <property type="entry name" value="PDZ3_MAGI-1_3-like"/>
    <property type="match status" value="1"/>
</dbReference>
<gene>
    <name evidence="8" type="ORF">PHET_03462</name>
</gene>
<feature type="compositionally biased region" description="Low complexity" evidence="4">
    <location>
        <begin position="690"/>
        <end position="708"/>
    </location>
</feature>
<feature type="domain" description="PDZ" evidence="7">
    <location>
        <begin position="745"/>
        <end position="808"/>
    </location>
</feature>
<dbReference type="InterPro" id="IPR036034">
    <property type="entry name" value="PDZ_sf"/>
</dbReference>
<dbReference type="CDD" id="cd06732">
    <property type="entry name" value="PDZ2_MAGI-1_3-like"/>
    <property type="match status" value="1"/>
</dbReference>
<evidence type="ECO:0000256" key="2">
    <source>
        <dbReference type="ARBA" id="ARBA00022737"/>
    </source>
</evidence>
<dbReference type="Gene3D" id="2.30.42.10">
    <property type="match status" value="5"/>
</dbReference>
<organism evidence="8 9">
    <name type="scientific">Paragonimus heterotremus</name>
    <dbReference type="NCBI Taxonomy" id="100268"/>
    <lineage>
        <taxon>Eukaryota</taxon>
        <taxon>Metazoa</taxon>
        <taxon>Spiralia</taxon>
        <taxon>Lophotrochozoa</taxon>
        <taxon>Platyhelminthes</taxon>
        <taxon>Trematoda</taxon>
        <taxon>Digenea</taxon>
        <taxon>Plagiorchiida</taxon>
        <taxon>Troglotremata</taxon>
        <taxon>Troglotrematidae</taxon>
        <taxon>Paragonimus</taxon>
    </lineage>
</organism>
<dbReference type="SUPFAM" id="SSF51045">
    <property type="entry name" value="WW domain"/>
    <property type="match status" value="1"/>
</dbReference>
<dbReference type="GO" id="GO:0016020">
    <property type="term" value="C:membrane"/>
    <property type="evidence" value="ECO:0007669"/>
    <property type="project" value="UniProtKB-SubCell"/>
</dbReference>
<dbReference type="PROSITE" id="PS50106">
    <property type="entry name" value="PDZ"/>
    <property type="match status" value="5"/>
</dbReference>
<evidence type="ECO:0000256" key="1">
    <source>
        <dbReference type="ARBA" id="ARBA00004170"/>
    </source>
</evidence>
<dbReference type="PANTHER" id="PTHR10316">
    <property type="entry name" value="MEMBRANE ASSOCIATED GUANYLATE KINASE-RELATED"/>
    <property type="match status" value="1"/>
</dbReference>
<dbReference type="SMART" id="SM00456">
    <property type="entry name" value="WW"/>
    <property type="match status" value="1"/>
</dbReference>
<feature type="region of interest" description="Disordered" evidence="4">
    <location>
        <begin position="645"/>
        <end position="722"/>
    </location>
</feature>
<evidence type="ECO:0000313" key="8">
    <source>
        <dbReference type="EMBL" id="KAF5402901.1"/>
    </source>
</evidence>
<comment type="caution">
    <text evidence="8">The sequence shown here is derived from an EMBL/GenBank/DDBJ whole genome shotgun (WGS) entry which is preliminary data.</text>
</comment>
<keyword evidence="8" id="KW-0808">Transferase</keyword>
<reference evidence="8" key="1">
    <citation type="submission" date="2019-05" db="EMBL/GenBank/DDBJ databases">
        <title>Annotation for the trematode Paragonimus heterotremus.</title>
        <authorList>
            <person name="Choi Y.-J."/>
        </authorList>
    </citation>
    <scope>NUCLEOTIDE SEQUENCE</scope>
    <source>
        <strain evidence="8">LC</strain>
    </source>
</reference>
<protein>
    <submittedName>
        <fullName evidence="8">Membrane-associated guanylate kinase WW and PDZ domain-containing protein 3</fullName>
    </submittedName>
</protein>
<evidence type="ECO:0000256" key="4">
    <source>
        <dbReference type="SAM" id="MobiDB-lite"/>
    </source>
</evidence>
<dbReference type="GO" id="GO:0005737">
    <property type="term" value="C:cytoplasm"/>
    <property type="evidence" value="ECO:0007669"/>
    <property type="project" value="TreeGrafter"/>
</dbReference>
<dbReference type="InterPro" id="IPR008145">
    <property type="entry name" value="GK/Ca_channel_bsu"/>
</dbReference>
<dbReference type="FunFam" id="2.30.42.10:FF:000005">
    <property type="entry name" value="Membrane associated guanylate kinase, WW and PDZ domain containing 1"/>
    <property type="match status" value="1"/>
</dbReference>
<dbReference type="Gene3D" id="3.30.63.10">
    <property type="entry name" value="Guanylate Kinase phosphate binding domain"/>
    <property type="match status" value="1"/>
</dbReference>
<feature type="domain" description="PDZ" evidence="7">
    <location>
        <begin position="1025"/>
        <end position="1099"/>
    </location>
</feature>
<keyword evidence="2" id="KW-0677">Repeat</keyword>
<dbReference type="Pfam" id="PF00625">
    <property type="entry name" value="Guanylate_kin"/>
    <property type="match status" value="1"/>
</dbReference>
<feature type="compositionally biased region" description="Polar residues" evidence="4">
    <location>
        <begin position="291"/>
        <end position="304"/>
    </location>
</feature>
<sequence length="1453" mass="157416">MLDSNGYAKEQLSHLQSPKLGANFVSPLQKAASHDAKSSMHSWLQQCYEVTVSCISPDVSLPLPIDGGSDAGLFCVVGIQVDQLHVVYHDGTKSSTHRHSLKPGDIILSLNEYDISGYTRRDAVELCDLLTRVARSDSGAQRPRLRIRLCPPEALATGNTMLSSFLAAAFSLNSPEYALQEKIRENVYQRVVPCTTRLPRADEIDGVHYRFMSVPQFVALEASGQLLESGMYKGNHYGTPRPEPDATALDSLLFNHLTTSISSSIQLTDESCPIPPPLPPLASLTNMLTTTQPMLPSESPTSNLPVQHPQPPRPPVRHSSISTQSTTMKDKTPITVPADRLNGFHEPQKSLTSSHNEVQAGSSGSIDLGPLSYRWDSKSDESKSYFLDCDIVDSHPWESSNLCFTDSTTVTTSVALTTQKSPDPISYSSAFWTTNTDVNRSLPYGWEVIRDPKYGTFYIDHIHERTQYEPPTEEDFTKANAVQTNLSHGNVDITNTRNTLSNALASTAIDLSTTTCSEPRSSSMFDRSSQDRISPTTFTTDPNGLRGPLITTTVFKSPRGFGFTIVGGADCAGFLQVKHIVPGGPASTTKLTVGDLLVKVNSTNVLGCTHAELVSLLQSIPVGSPVQLTISQAYCLRSDLPESSVHSLSSTMDDPNTSTPGLSMGVDGGTSDVSSGPDHPPVSTNTPRQSSLFSGSSSTTSTSTSVLSPRLQHESNPVSSLESIQMTTASACVRPRFAQRPEFLKVTIIKQPNGFGFTLADHPQGQHVKAILDPIRCGRLQVGDVVVEINDQRVKEVPHAEVVQILKQCPVAQEARLLIQRGGLYTSPSSLFASERRPANQSPTDDKVLPIASAQIDFKTPAVIQSSQEMDYSDFKAVSTTSYKPSSDLSNSNHTRTLSGGIVEFCPTSPTPMHFRSQTPEPHRTAVDQMTTHSTFGHSPLTVTIPAMDRRRRMQPSDDSVLDFCKLTPVPGSPNPSVQYGSLLRPGRMPPLPQAVPRLSDGQSLRQPNACANRTSFLMLPGEFLVHLQRQSTGFGFNVVGGAEESSQVVIGSLVPGGAAQMSGVVRSGDRLVSINGLRVVGAKHKKVVQLLEQAAHSVGQVTLGLQRPPEVPVNGGQRNTVPLTFRDAVEVVVPRSQRGDGFGFFITNRHPSGLANGDSDPRSSNKSYIEGEFIAQLVPGSKAERLGLLSVGDQILAVNKVPITGLHHEQVVRLIRESGNHIILTIIPSQASLWVPRPPLTSTSDSVSVEFPVTLSRDSRGFGFSIRGGQEFNQMPLVVLRIAEGGAAQMDGQLKVGDELIEINGHSTVGMSHYQAIRIIQAGGNTMRLAVRRHKRVGKPGGDQVGAIVPAQRHANSMRVKLDRPQPGFGKATTVTDQTQRNHHNALRPYSSTKLASCAFTVNRSLPLHQSDHMNWAPIARRKGHKHLNDPETINRRNSADLVHSTNGSSRV</sequence>
<feature type="compositionally biased region" description="Polar residues" evidence="4">
    <location>
        <begin position="645"/>
        <end position="661"/>
    </location>
</feature>
<dbReference type="PROSITE" id="PS50020">
    <property type="entry name" value="WW_DOMAIN_2"/>
    <property type="match status" value="1"/>
</dbReference>
<keyword evidence="9" id="KW-1185">Reference proteome</keyword>
<dbReference type="SMART" id="SM00072">
    <property type="entry name" value="GuKc"/>
    <property type="match status" value="1"/>
</dbReference>
<dbReference type="Gene3D" id="2.20.70.10">
    <property type="match status" value="1"/>
</dbReference>
<dbReference type="SUPFAM" id="SSF52540">
    <property type="entry name" value="P-loop containing nucleoside triphosphate hydrolases"/>
    <property type="match status" value="1"/>
</dbReference>
<feature type="compositionally biased region" description="Low complexity" evidence="4">
    <location>
        <begin position="663"/>
        <end position="676"/>
    </location>
</feature>
<feature type="domain" description="PDZ" evidence="7">
    <location>
        <begin position="1253"/>
        <end position="1336"/>
    </location>
</feature>
<keyword evidence="8" id="KW-0418">Kinase</keyword>
<feature type="region of interest" description="Disordered" evidence="4">
    <location>
        <begin position="291"/>
        <end position="363"/>
    </location>
</feature>
<dbReference type="CDD" id="cd00201">
    <property type="entry name" value="WW"/>
    <property type="match status" value="1"/>
</dbReference>
<evidence type="ECO:0000313" key="9">
    <source>
        <dbReference type="Proteomes" id="UP000748531"/>
    </source>
</evidence>
<evidence type="ECO:0000256" key="3">
    <source>
        <dbReference type="ARBA" id="ARBA00023136"/>
    </source>
</evidence>
<dbReference type="EMBL" id="LUCH01001539">
    <property type="protein sequence ID" value="KAF5402901.1"/>
    <property type="molecule type" value="Genomic_DNA"/>
</dbReference>
<feature type="domain" description="Guanylate kinase-like" evidence="6">
    <location>
        <begin position="143"/>
        <end position="239"/>
    </location>
</feature>
<feature type="region of interest" description="Disordered" evidence="4">
    <location>
        <begin position="518"/>
        <end position="542"/>
    </location>
</feature>
<dbReference type="InterPro" id="IPR001478">
    <property type="entry name" value="PDZ"/>
</dbReference>
<dbReference type="PANTHER" id="PTHR10316:SF40">
    <property type="entry name" value="LD27118P"/>
    <property type="match status" value="1"/>
</dbReference>
<feature type="domain" description="PDZ" evidence="7">
    <location>
        <begin position="1131"/>
        <end position="1231"/>
    </location>
</feature>
<dbReference type="Proteomes" id="UP000748531">
    <property type="component" value="Unassembled WGS sequence"/>
</dbReference>
<dbReference type="PROSITE" id="PS00856">
    <property type="entry name" value="GUANYLATE_KINASE_1"/>
    <property type="match status" value="1"/>
</dbReference>
<name>A0A8J4TJM6_9TREM</name>
<dbReference type="OrthoDB" id="66881at2759"/>
<dbReference type="InterPro" id="IPR020590">
    <property type="entry name" value="Guanylate_kinase_CS"/>
</dbReference>
<dbReference type="SMART" id="SM00228">
    <property type="entry name" value="PDZ"/>
    <property type="match status" value="6"/>
</dbReference>
<dbReference type="InterPro" id="IPR027417">
    <property type="entry name" value="P-loop_NTPase"/>
</dbReference>
<dbReference type="InterPro" id="IPR036020">
    <property type="entry name" value="WW_dom_sf"/>
</dbReference>
<keyword evidence="3" id="KW-0472">Membrane</keyword>
<dbReference type="GO" id="GO:0007165">
    <property type="term" value="P:signal transduction"/>
    <property type="evidence" value="ECO:0007669"/>
    <property type="project" value="TreeGrafter"/>
</dbReference>
<proteinExistence type="predicted"/>
<dbReference type="PROSITE" id="PS01159">
    <property type="entry name" value="WW_DOMAIN_1"/>
    <property type="match status" value="1"/>
</dbReference>
<evidence type="ECO:0000259" key="5">
    <source>
        <dbReference type="PROSITE" id="PS50020"/>
    </source>
</evidence>
<dbReference type="Pfam" id="PF00595">
    <property type="entry name" value="PDZ"/>
    <property type="match status" value="5"/>
</dbReference>
<comment type="subcellular location">
    <subcellularLocation>
        <location evidence="1">Membrane</location>
        <topology evidence="1">Peripheral membrane protein</topology>
    </subcellularLocation>
</comment>
<dbReference type="PROSITE" id="PS50052">
    <property type="entry name" value="GUANYLATE_KINASE_2"/>
    <property type="match status" value="1"/>
</dbReference>
<dbReference type="CDD" id="cd06735">
    <property type="entry name" value="PDZ5_MAGI-1_3-like"/>
    <property type="match status" value="1"/>
</dbReference>
<dbReference type="InterPro" id="IPR001202">
    <property type="entry name" value="WW_dom"/>
</dbReference>
<feature type="domain" description="PDZ" evidence="7">
    <location>
        <begin position="551"/>
        <end position="619"/>
    </location>
</feature>
<evidence type="ECO:0000259" key="6">
    <source>
        <dbReference type="PROSITE" id="PS50052"/>
    </source>
</evidence>
<dbReference type="GO" id="GO:0016301">
    <property type="term" value="F:kinase activity"/>
    <property type="evidence" value="ECO:0007669"/>
    <property type="project" value="UniProtKB-KW"/>
</dbReference>